<name>A0A4D6L843_VIGUN</name>
<keyword evidence="6" id="KW-1185">Reference proteome</keyword>
<proteinExistence type="inferred from homology"/>
<dbReference type="PANTHER" id="PTHR21000">
    <property type="entry name" value="DIHYDROXY-ACID DEHYDRATASE DAD"/>
    <property type="match status" value="1"/>
</dbReference>
<organism evidence="4 6">
    <name type="scientific">Vigna unguiculata</name>
    <name type="common">Cowpea</name>
    <dbReference type="NCBI Taxonomy" id="3917"/>
    <lineage>
        <taxon>Eukaryota</taxon>
        <taxon>Viridiplantae</taxon>
        <taxon>Streptophyta</taxon>
        <taxon>Embryophyta</taxon>
        <taxon>Tracheophyta</taxon>
        <taxon>Spermatophyta</taxon>
        <taxon>Magnoliopsida</taxon>
        <taxon>eudicotyledons</taxon>
        <taxon>Gunneridae</taxon>
        <taxon>Pentapetalae</taxon>
        <taxon>rosids</taxon>
        <taxon>fabids</taxon>
        <taxon>Fabales</taxon>
        <taxon>Fabaceae</taxon>
        <taxon>Papilionoideae</taxon>
        <taxon>50 kb inversion clade</taxon>
        <taxon>NPAAA clade</taxon>
        <taxon>indigoferoid/millettioid clade</taxon>
        <taxon>Phaseoleae</taxon>
        <taxon>Vigna</taxon>
    </lineage>
</organism>
<dbReference type="PANTHER" id="PTHR21000:SF5">
    <property type="entry name" value="DIHYDROXY-ACID DEHYDRATASE, MITOCHONDRIAL"/>
    <property type="match status" value="1"/>
</dbReference>
<accession>A0A4D6L843</accession>
<evidence type="ECO:0000259" key="3">
    <source>
        <dbReference type="Pfam" id="PF00920"/>
    </source>
</evidence>
<protein>
    <submittedName>
        <fullName evidence="4">Dihydroxy-acid dehydratase</fullName>
    </submittedName>
</protein>
<dbReference type="InterPro" id="IPR000581">
    <property type="entry name" value="ILV_EDD_N"/>
</dbReference>
<dbReference type="GO" id="GO:0009570">
    <property type="term" value="C:chloroplast stroma"/>
    <property type="evidence" value="ECO:0007669"/>
    <property type="project" value="TreeGrafter"/>
</dbReference>
<dbReference type="Pfam" id="PF00920">
    <property type="entry name" value="ILVD_EDD_N"/>
    <property type="match status" value="1"/>
</dbReference>
<dbReference type="GO" id="GO:0004160">
    <property type="term" value="F:dihydroxy-acid dehydratase activity"/>
    <property type="evidence" value="ECO:0007669"/>
    <property type="project" value="TreeGrafter"/>
</dbReference>
<dbReference type="Proteomes" id="UP000501690">
    <property type="component" value="Linkage Group LG10"/>
</dbReference>
<dbReference type="GO" id="GO:0009082">
    <property type="term" value="P:branched-chain amino acid biosynthetic process"/>
    <property type="evidence" value="ECO:0007669"/>
    <property type="project" value="TreeGrafter"/>
</dbReference>
<dbReference type="SUPFAM" id="SSF143975">
    <property type="entry name" value="IlvD/EDD N-terminal domain-like"/>
    <property type="match status" value="1"/>
</dbReference>
<evidence type="ECO:0000256" key="2">
    <source>
        <dbReference type="ARBA" id="ARBA00023239"/>
    </source>
</evidence>
<dbReference type="InterPro" id="IPR050165">
    <property type="entry name" value="DHAD_IlvD/Edd"/>
</dbReference>
<gene>
    <name evidence="5" type="ORF">DEO72_LG10g1152</name>
    <name evidence="4" type="ORF">DEO72_LG2g4920</name>
</gene>
<dbReference type="Proteomes" id="UP000501690">
    <property type="component" value="Linkage Group LG2"/>
</dbReference>
<dbReference type="AlphaFoldDB" id="A0A4D6L843"/>
<dbReference type="InterPro" id="IPR037237">
    <property type="entry name" value="IlvD/EDD_N"/>
</dbReference>
<evidence type="ECO:0000313" key="4">
    <source>
        <dbReference type="EMBL" id="QCD84565.1"/>
    </source>
</evidence>
<dbReference type="EMBL" id="CP039346">
    <property type="protein sequence ID" value="QCD84565.1"/>
    <property type="molecule type" value="Genomic_DNA"/>
</dbReference>
<sequence length="99" mass="10856">MAKPQVGVSSVRYEGNTCNIHLLLLFEAIHEGVVAVGMVPFHFNIIGVDDAISMGTKRMCYSLQSRDLIVDSIKAVNDITCTLELICVLLWTTSTINLS</sequence>
<comment type="similarity">
    <text evidence="1">Belongs to the IlvD/Edd family.</text>
</comment>
<keyword evidence="2" id="KW-0456">Lyase</keyword>
<reference evidence="4 6" key="1">
    <citation type="submission" date="2019-04" db="EMBL/GenBank/DDBJ databases">
        <title>An improved genome assembly and genetic linkage map for asparagus bean, Vigna unguiculata ssp. sesquipedialis.</title>
        <authorList>
            <person name="Xia Q."/>
            <person name="Zhang R."/>
            <person name="Dong Y."/>
        </authorList>
    </citation>
    <scope>NUCLEOTIDE SEQUENCE [LARGE SCALE GENOMIC DNA]</scope>
    <source>
        <tissue evidence="4">Leaf</tissue>
    </source>
</reference>
<dbReference type="EMBL" id="CP039354">
    <property type="protein sequence ID" value="QCE09929.1"/>
    <property type="molecule type" value="Genomic_DNA"/>
</dbReference>
<evidence type="ECO:0000313" key="6">
    <source>
        <dbReference type="Proteomes" id="UP000501690"/>
    </source>
</evidence>
<evidence type="ECO:0000313" key="5">
    <source>
        <dbReference type="EMBL" id="QCE09929.1"/>
    </source>
</evidence>
<feature type="domain" description="Dihydroxy-acid/6-phosphogluconate dehydratase N-terminal" evidence="3">
    <location>
        <begin position="3"/>
        <end position="80"/>
    </location>
</feature>
<evidence type="ECO:0000256" key="1">
    <source>
        <dbReference type="ARBA" id="ARBA00006486"/>
    </source>
</evidence>